<evidence type="ECO:0000313" key="3">
    <source>
        <dbReference type="EMBL" id="MQW39202.1"/>
    </source>
</evidence>
<reference evidence="3 4" key="1">
    <citation type="submission" date="2019-10" db="EMBL/GenBank/DDBJ databases">
        <authorList>
            <person name="Dong K."/>
        </authorList>
    </citation>
    <scope>NUCLEOTIDE SEQUENCE [LARGE SCALE GENOMIC DNA]</scope>
    <source>
        <strain evidence="3 4">DSM 28960</strain>
    </source>
</reference>
<keyword evidence="2" id="KW-0812">Transmembrane</keyword>
<organism evidence="3 4">
    <name type="scientific">Lactococcus hircilactis</name>
    <dbReference type="NCBI Taxonomy" id="1494462"/>
    <lineage>
        <taxon>Bacteria</taxon>
        <taxon>Bacillati</taxon>
        <taxon>Bacillota</taxon>
        <taxon>Bacilli</taxon>
        <taxon>Lactobacillales</taxon>
        <taxon>Streptococcaceae</taxon>
        <taxon>Lactococcus</taxon>
    </lineage>
</organism>
<gene>
    <name evidence="3" type="ORF">GHI93_04515</name>
</gene>
<protein>
    <submittedName>
        <fullName evidence="3">Uncharacterized protein</fullName>
    </submittedName>
</protein>
<evidence type="ECO:0000256" key="1">
    <source>
        <dbReference type="SAM" id="MobiDB-lite"/>
    </source>
</evidence>
<dbReference type="AlphaFoldDB" id="A0A7X2D178"/>
<dbReference type="EMBL" id="WITJ01000005">
    <property type="protein sequence ID" value="MQW39202.1"/>
    <property type="molecule type" value="Genomic_DNA"/>
</dbReference>
<evidence type="ECO:0000313" key="4">
    <source>
        <dbReference type="Proteomes" id="UP000439550"/>
    </source>
</evidence>
<keyword evidence="2" id="KW-1133">Transmembrane helix</keyword>
<keyword evidence="2" id="KW-0472">Membrane</keyword>
<evidence type="ECO:0000256" key="2">
    <source>
        <dbReference type="SAM" id="Phobius"/>
    </source>
</evidence>
<comment type="caution">
    <text evidence="3">The sequence shown here is derived from an EMBL/GenBank/DDBJ whole genome shotgun (WGS) entry which is preliminary data.</text>
</comment>
<dbReference type="Proteomes" id="UP000439550">
    <property type="component" value="Unassembled WGS sequence"/>
</dbReference>
<accession>A0A7X2D178</accession>
<feature type="region of interest" description="Disordered" evidence="1">
    <location>
        <begin position="112"/>
        <end position="154"/>
    </location>
</feature>
<dbReference type="RefSeq" id="WP_153495882.1">
    <property type="nucleotide sequence ID" value="NZ_CAXYUY010000002.1"/>
</dbReference>
<keyword evidence="4" id="KW-1185">Reference proteome</keyword>
<name>A0A7X2D178_9LACT</name>
<sequence>MNIGLFVLLIFVLLLSSYAIFRQYSYQRLLQKEKDPQVNQKIKAFRIFLHEKQILTLLIVNVLLVFSLVLCIFSIYTVESRSSQLQKVTQIYDQMQNQQNEKIQELQKKVGLTSKTPTSEHSNTDVKTSTSSSEKKSGSTSQSILQSTTTEVKK</sequence>
<feature type="compositionally biased region" description="Low complexity" evidence="1">
    <location>
        <begin position="127"/>
        <end position="154"/>
    </location>
</feature>
<feature type="transmembrane region" description="Helical" evidence="2">
    <location>
        <begin position="54"/>
        <end position="78"/>
    </location>
</feature>
<proteinExistence type="predicted"/>